<organism evidence="3 4">
    <name type="scientific">Porphyridium purpureum</name>
    <name type="common">Red alga</name>
    <name type="synonym">Porphyridium cruentum</name>
    <dbReference type="NCBI Taxonomy" id="35688"/>
    <lineage>
        <taxon>Eukaryota</taxon>
        <taxon>Rhodophyta</taxon>
        <taxon>Bangiophyceae</taxon>
        <taxon>Porphyridiales</taxon>
        <taxon>Porphyridiaceae</taxon>
        <taxon>Porphyridium</taxon>
    </lineage>
</organism>
<proteinExistence type="predicted"/>
<accession>A0A5J4YMW8</accession>
<keyword evidence="2" id="KW-0812">Transmembrane</keyword>
<reference evidence="4" key="1">
    <citation type="journal article" date="2019" name="Nat. Commun.">
        <title>Expansion of phycobilisome linker gene families in mesophilic red algae.</title>
        <authorList>
            <person name="Lee J."/>
            <person name="Kim D."/>
            <person name="Bhattacharya D."/>
            <person name="Yoon H.S."/>
        </authorList>
    </citation>
    <scope>NUCLEOTIDE SEQUENCE [LARGE SCALE GENOMIC DNA]</scope>
    <source>
        <strain evidence="4">CCMP 1328</strain>
    </source>
</reference>
<feature type="compositionally biased region" description="Polar residues" evidence="1">
    <location>
        <begin position="100"/>
        <end position="116"/>
    </location>
</feature>
<evidence type="ECO:0000256" key="2">
    <source>
        <dbReference type="SAM" id="Phobius"/>
    </source>
</evidence>
<comment type="caution">
    <text evidence="3">The sequence shown here is derived from an EMBL/GenBank/DDBJ whole genome shotgun (WGS) entry which is preliminary data.</text>
</comment>
<feature type="compositionally biased region" description="Acidic residues" evidence="1">
    <location>
        <begin position="117"/>
        <end position="127"/>
    </location>
</feature>
<sequence length="313" mass="34723">MKFGARRTARFAERTLASAAMVMPPAPWVLAGLIISAFVIVLMSASSRRRKARWLARARRLLGFSSRSSLAAPPPTPRRAALRKQDSRSVRQQGRLDVESSAQVVSGSDASSSIGETQDEDEDDFSPDDVVKTLKDIERVLQADYAGKSYDDIVAQFRASVAQGDGGSDENWYQKLEPMQQAILQSKAIEEARDLVQQQSTVEFLAAGDQAAAKQFPGRRDGRRSAKRKRSADYADDIRFEFRLPRSYLLFAERLNGKLALTGLLIGLAREWLEPAHPSFIDQVLLFKSVPVYATAFLHAVQNEIAAQQLPMP</sequence>
<keyword evidence="4" id="KW-1185">Reference proteome</keyword>
<feature type="region of interest" description="Disordered" evidence="1">
    <location>
        <begin position="67"/>
        <end position="128"/>
    </location>
</feature>
<keyword evidence="2" id="KW-0472">Membrane</keyword>
<evidence type="ECO:0000313" key="4">
    <source>
        <dbReference type="Proteomes" id="UP000324585"/>
    </source>
</evidence>
<evidence type="ECO:0000256" key="1">
    <source>
        <dbReference type="SAM" id="MobiDB-lite"/>
    </source>
</evidence>
<feature type="transmembrane region" description="Helical" evidence="2">
    <location>
        <begin position="26"/>
        <end position="45"/>
    </location>
</feature>
<gene>
    <name evidence="3" type="ORF">FVE85_9061</name>
</gene>
<name>A0A5J4YMW8_PORPP</name>
<feature type="compositionally biased region" description="Basic and acidic residues" evidence="1">
    <location>
        <begin position="83"/>
        <end position="98"/>
    </location>
</feature>
<keyword evidence="2" id="KW-1133">Transmembrane helix</keyword>
<evidence type="ECO:0000313" key="3">
    <source>
        <dbReference type="EMBL" id="KAA8492789.1"/>
    </source>
</evidence>
<dbReference type="Proteomes" id="UP000324585">
    <property type="component" value="Unassembled WGS sequence"/>
</dbReference>
<protein>
    <submittedName>
        <fullName evidence="3">Uncharacterized protein</fullName>
    </submittedName>
</protein>
<dbReference type="AlphaFoldDB" id="A0A5J4YMW8"/>
<dbReference type="EMBL" id="VRMN01000008">
    <property type="protein sequence ID" value="KAA8492789.1"/>
    <property type="molecule type" value="Genomic_DNA"/>
</dbReference>